<dbReference type="KEGG" id="vg:60321428"/>
<feature type="compositionally biased region" description="Gly residues" evidence="1">
    <location>
        <begin position="182"/>
        <end position="192"/>
    </location>
</feature>
<dbReference type="GeneID" id="60321428"/>
<evidence type="ECO:0000313" key="2">
    <source>
        <dbReference type="EMBL" id="QHB37809.1"/>
    </source>
</evidence>
<reference evidence="2 3" key="1">
    <citation type="submission" date="2019-12" db="EMBL/GenBank/DDBJ databases">
        <authorList>
            <person name="Garlena R.A."/>
            <person name="Russell D.A."/>
            <person name="Pope W.H."/>
            <person name="Jacobs-Sera D."/>
            <person name="Hatfull G.F."/>
        </authorList>
    </citation>
    <scope>NUCLEOTIDE SEQUENCE [LARGE SCALE GENOMIC DNA]</scope>
</reference>
<gene>
    <name evidence="2" type="primary">68</name>
    <name evidence="2" type="ORF">PBI_IMVUBU_68</name>
</gene>
<organism evidence="2 3">
    <name type="scientific">Mycobacterium phage Imvubu</name>
    <dbReference type="NCBI Taxonomy" id="2686233"/>
    <lineage>
        <taxon>Viruses</taxon>
        <taxon>Duplodnaviria</taxon>
        <taxon>Heunggongvirae</taxon>
        <taxon>Uroviricota</taxon>
        <taxon>Caudoviricetes</taxon>
        <taxon>Bclasvirinae</taxon>
        <taxon>Imvubuvirus</taxon>
        <taxon>Imvubuvirus imvubu</taxon>
    </lineage>
</organism>
<feature type="region of interest" description="Disordered" evidence="1">
    <location>
        <begin position="171"/>
        <end position="234"/>
    </location>
</feature>
<evidence type="ECO:0000256" key="1">
    <source>
        <dbReference type="SAM" id="MobiDB-lite"/>
    </source>
</evidence>
<evidence type="ECO:0000313" key="3">
    <source>
        <dbReference type="Proteomes" id="UP000464404"/>
    </source>
</evidence>
<dbReference type="RefSeq" id="YP_009950018.1">
    <property type="nucleotide sequence ID" value="NC_051586.1"/>
</dbReference>
<sequence length="234" mass="24883">MTTALADPADDGEDDELARQRERLMIRRTTVMFMRNAGSTWPTIAAEVGVSEATCRKDYAVVCRDINAEQPANIVARHRAVIFDIQRANYPAMMRGDKDAAQTILKALDREAKLLGLDAPTRILANVSGEEFANEAARLIARINELDPTTMKGLTRVRPENPDIIDAEAVDQPDGLPAAQGGEDGSLAGGAGPADDAADASAGHEAGRARGVQGHAGDPIDPTDLGGWSNIEDD</sequence>
<proteinExistence type="predicted"/>
<dbReference type="Proteomes" id="UP000464404">
    <property type="component" value="Segment"/>
</dbReference>
<feature type="compositionally biased region" description="Low complexity" evidence="1">
    <location>
        <begin position="193"/>
        <end position="204"/>
    </location>
</feature>
<protein>
    <submittedName>
        <fullName evidence="2">DNA binding protein</fullName>
    </submittedName>
</protein>
<accession>A0A6B9LK26</accession>
<name>A0A6B9LK26_9CAUD</name>
<dbReference type="EMBL" id="MN813693">
    <property type="protein sequence ID" value="QHB37809.1"/>
    <property type="molecule type" value="Genomic_DNA"/>
</dbReference>
<keyword evidence="3" id="KW-1185">Reference proteome</keyword>